<evidence type="ECO:0000313" key="1">
    <source>
        <dbReference type="EMBL" id="KKQ35853.1"/>
    </source>
</evidence>
<dbReference type="EMBL" id="LBTF01000004">
    <property type="protein sequence ID" value="KKQ35853.1"/>
    <property type="molecule type" value="Genomic_DNA"/>
</dbReference>
<name>A0A0G0GXZ1_9BACT</name>
<dbReference type="Proteomes" id="UP000033876">
    <property type="component" value="Unassembled WGS sequence"/>
</dbReference>
<evidence type="ECO:0000313" key="2">
    <source>
        <dbReference type="Proteomes" id="UP000033876"/>
    </source>
</evidence>
<proteinExistence type="predicted"/>
<reference evidence="1 2" key="1">
    <citation type="journal article" date="2015" name="Nature">
        <title>rRNA introns, odd ribosomes, and small enigmatic genomes across a large radiation of phyla.</title>
        <authorList>
            <person name="Brown C.T."/>
            <person name="Hug L.A."/>
            <person name="Thomas B.C."/>
            <person name="Sharon I."/>
            <person name="Castelle C.J."/>
            <person name="Singh A."/>
            <person name="Wilkins M.J."/>
            <person name="Williams K.H."/>
            <person name="Banfield J.F."/>
        </authorList>
    </citation>
    <scope>NUCLEOTIDE SEQUENCE [LARGE SCALE GENOMIC DNA]</scope>
</reference>
<accession>A0A0G0GXZ1</accession>
<protein>
    <submittedName>
        <fullName evidence="1">Uncharacterized protein</fullName>
    </submittedName>
</protein>
<gene>
    <name evidence="1" type="ORF">US50_C0004G0042</name>
</gene>
<organism evidence="1 2">
    <name type="scientific">Candidatus Nomurabacteria bacterium GW2011_GWB1_37_5</name>
    <dbReference type="NCBI Taxonomy" id="1618742"/>
    <lineage>
        <taxon>Bacteria</taxon>
        <taxon>Candidatus Nomuraibacteriota</taxon>
    </lineage>
</organism>
<comment type="caution">
    <text evidence="1">The sequence shown here is derived from an EMBL/GenBank/DDBJ whole genome shotgun (WGS) entry which is preliminary data.</text>
</comment>
<sequence length="74" mass="8319">MQKYCKICGTLIAISLIMAHFSEDFCFSCEKEKAPHILEFMPTVSVFNLSVNSISSTISAQSDSDTYFLNQNNK</sequence>
<dbReference type="AlphaFoldDB" id="A0A0G0GXZ1"/>